<name>A0A1I5X210_9PSEU</name>
<dbReference type="EMBL" id="FOWW01000005">
    <property type="protein sequence ID" value="SFQ25866.1"/>
    <property type="molecule type" value="Genomic_DNA"/>
</dbReference>
<dbReference type="RefSeq" id="WP_092531212.1">
    <property type="nucleotide sequence ID" value="NZ_FOWW01000005.1"/>
</dbReference>
<protein>
    <submittedName>
        <fullName evidence="3">3-oxoacyl-[acyl-carrier-protein] synthase II</fullName>
    </submittedName>
</protein>
<dbReference type="GO" id="GO:0006633">
    <property type="term" value="P:fatty acid biosynthetic process"/>
    <property type="evidence" value="ECO:0007669"/>
    <property type="project" value="TreeGrafter"/>
</dbReference>
<dbReference type="Gene3D" id="3.40.47.10">
    <property type="match status" value="1"/>
</dbReference>
<evidence type="ECO:0000313" key="3">
    <source>
        <dbReference type="EMBL" id="SFQ25866.1"/>
    </source>
</evidence>
<evidence type="ECO:0000259" key="2">
    <source>
        <dbReference type="Pfam" id="PF00109"/>
    </source>
</evidence>
<sequence length="364" mass="36942">MTAVPNLAISGWAAVSAYGADRDAFVAAVRAGRPAPRVAAPEGAPPGEAFRAADFDVVAALGPKGTGSMDRASGMAIAAVGALGVPQRHEGHLHDVQRDEGGLHGTDRVGVVLGTTSGSAQTQHNFTRDSLTRRRPYFVNPAQLPFALMNSAASRCASWHGLRGPNSTVAAGRLSGVAVLRYAARLLATGRADALVCGAVEEYGPARAWLERARWEWHRQSDAGDPLGEGAAVFLLEPAGDRPPLAEVLATDTAVAVDGDPRAALARCLRRLLAAAGVAAVEVRLALPGAAGGPLAEAERAAVVDVLGREPEAALRPGALVGDVGAATGPFQVLTALALRPGVALATAVDPAGVVGGALLRAPG</sequence>
<feature type="domain" description="Beta-ketoacyl synthase-like N-terminal" evidence="2">
    <location>
        <begin position="95"/>
        <end position="239"/>
    </location>
</feature>
<dbReference type="PANTHER" id="PTHR11712:SF336">
    <property type="entry name" value="3-OXOACYL-[ACYL-CARRIER-PROTEIN] SYNTHASE, MITOCHONDRIAL"/>
    <property type="match status" value="1"/>
</dbReference>
<dbReference type="SUPFAM" id="SSF53901">
    <property type="entry name" value="Thiolase-like"/>
    <property type="match status" value="2"/>
</dbReference>
<dbReference type="AlphaFoldDB" id="A0A1I5X210"/>
<dbReference type="PANTHER" id="PTHR11712">
    <property type="entry name" value="POLYKETIDE SYNTHASE-RELATED"/>
    <property type="match status" value="1"/>
</dbReference>
<dbReference type="InterPro" id="IPR014030">
    <property type="entry name" value="Ketoacyl_synth_N"/>
</dbReference>
<dbReference type="Proteomes" id="UP000198727">
    <property type="component" value="Unassembled WGS sequence"/>
</dbReference>
<gene>
    <name evidence="3" type="ORF">SAMN05421810_105386</name>
</gene>
<dbReference type="STRING" id="587909.SAMN05421810_105386"/>
<organism evidence="3 4">
    <name type="scientific">Amycolatopsis arida</name>
    <dbReference type="NCBI Taxonomy" id="587909"/>
    <lineage>
        <taxon>Bacteria</taxon>
        <taxon>Bacillati</taxon>
        <taxon>Actinomycetota</taxon>
        <taxon>Actinomycetes</taxon>
        <taxon>Pseudonocardiales</taxon>
        <taxon>Pseudonocardiaceae</taxon>
        <taxon>Amycolatopsis</taxon>
    </lineage>
</organism>
<proteinExistence type="predicted"/>
<accession>A0A1I5X210</accession>
<evidence type="ECO:0000256" key="1">
    <source>
        <dbReference type="ARBA" id="ARBA00022679"/>
    </source>
</evidence>
<evidence type="ECO:0000313" key="4">
    <source>
        <dbReference type="Proteomes" id="UP000198727"/>
    </source>
</evidence>
<keyword evidence="1" id="KW-0808">Transferase</keyword>
<reference evidence="4" key="1">
    <citation type="submission" date="2016-10" db="EMBL/GenBank/DDBJ databases">
        <authorList>
            <person name="Varghese N."/>
            <person name="Submissions S."/>
        </authorList>
    </citation>
    <scope>NUCLEOTIDE SEQUENCE [LARGE SCALE GENOMIC DNA]</scope>
    <source>
        <strain evidence="4">CGMCC 4.5579</strain>
    </source>
</reference>
<dbReference type="InterPro" id="IPR016039">
    <property type="entry name" value="Thiolase-like"/>
</dbReference>
<dbReference type="Pfam" id="PF00109">
    <property type="entry name" value="ketoacyl-synt"/>
    <property type="match status" value="1"/>
</dbReference>
<keyword evidence="4" id="KW-1185">Reference proteome</keyword>
<dbReference type="GO" id="GO:0004315">
    <property type="term" value="F:3-oxoacyl-[acyl-carrier-protein] synthase activity"/>
    <property type="evidence" value="ECO:0007669"/>
    <property type="project" value="TreeGrafter"/>
</dbReference>
<dbReference type="OrthoDB" id="7061549at2"/>
<dbReference type="InterPro" id="IPR000794">
    <property type="entry name" value="Beta-ketoacyl_synthase"/>
</dbReference>